<dbReference type="EMBL" id="CABFNQ020000597">
    <property type="protein sequence ID" value="CAH0019965.1"/>
    <property type="molecule type" value="Genomic_DNA"/>
</dbReference>
<dbReference type="InterPro" id="IPR021858">
    <property type="entry name" value="Fun_TF"/>
</dbReference>
<name>A0A9N9VAX3_9HYPO</name>
<dbReference type="GO" id="GO:0000976">
    <property type="term" value="F:transcription cis-regulatory region binding"/>
    <property type="evidence" value="ECO:0007669"/>
    <property type="project" value="TreeGrafter"/>
</dbReference>
<evidence type="ECO:0008006" key="8">
    <source>
        <dbReference type="Google" id="ProtNLM"/>
    </source>
</evidence>
<dbReference type="EMBL" id="CABFNQ020000599">
    <property type="protein sequence ID" value="CAH0019968.1"/>
    <property type="molecule type" value="Genomic_DNA"/>
</dbReference>
<dbReference type="EMBL" id="CABFNQ020000598">
    <property type="protein sequence ID" value="CAH0019967.1"/>
    <property type="molecule type" value="Genomic_DNA"/>
</dbReference>
<organism evidence="4 7">
    <name type="scientific">Clonostachys rhizophaga</name>
    <dbReference type="NCBI Taxonomy" id="160324"/>
    <lineage>
        <taxon>Eukaryota</taxon>
        <taxon>Fungi</taxon>
        <taxon>Dikarya</taxon>
        <taxon>Ascomycota</taxon>
        <taxon>Pezizomycotina</taxon>
        <taxon>Sordariomycetes</taxon>
        <taxon>Hypocreomycetidae</taxon>
        <taxon>Hypocreales</taxon>
        <taxon>Bionectriaceae</taxon>
        <taxon>Clonostachys</taxon>
    </lineage>
</organism>
<accession>A0A9N9VAX3</accession>
<dbReference type="GO" id="GO:0003700">
    <property type="term" value="F:DNA-binding transcription factor activity"/>
    <property type="evidence" value="ECO:0007669"/>
    <property type="project" value="TreeGrafter"/>
</dbReference>
<keyword evidence="2" id="KW-0539">Nucleus</keyword>
<reference evidence="4" key="1">
    <citation type="submission" date="2021-10" db="EMBL/GenBank/DDBJ databases">
        <authorList>
            <person name="Piombo E."/>
        </authorList>
    </citation>
    <scope>NUCLEOTIDE SEQUENCE</scope>
</reference>
<protein>
    <recommendedName>
        <fullName evidence="8">C6 transcription factor</fullName>
    </recommendedName>
</protein>
<dbReference type="EMBL" id="CABFNQ020000640">
    <property type="protein sequence ID" value="CAH0020299.1"/>
    <property type="molecule type" value="Genomic_DNA"/>
</dbReference>
<dbReference type="OrthoDB" id="415590at2759"/>
<dbReference type="PANTHER" id="PTHR37534:SF24">
    <property type="entry name" value="MISCELLANEOUS ZN(II)2CYS6 TRANSCRIPTION FACTOR (EUROFUNG)-RELATED"/>
    <property type="match status" value="1"/>
</dbReference>
<evidence type="ECO:0000313" key="6">
    <source>
        <dbReference type="EMBL" id="CAH0020299.1"/>
    </source>
</evidence>
<evidence type="ECO:0000313" key="7">
    <source>
        <dbReference type="Proteomes" id="UP000696573"/>
    </source>
</evidence>
<comment type="caution">
    <text evidence="4">The sequence shown here is derived from an EMBL/GenBank/DDBJ whole genome shotgun (WGS) entry which is preliminary data.</text>
</comment>
<evidence type="ECO:0000256" key="2">
    <source>
        <dbReference type="ARBA" id="ARBA00023242"/>
    </source>
</evidence>
<dbReference type="PANTHER" id="PTHR37534">
    <property type="entry name" value="TRANSCRIPTIONAL ACTIVATOR PROTEIN UGA3"/>
    <property type="match status" value="1"/>
</dbReference>
<dbReference type="GO" id="GO:0005634">
    <property type="term" value="C:nucleus"/>
    <property type="evidence" value="ECO:0007669"/>
    <property type="project" value="UniProtKB-SubCell"/>
</dbReference>
<keyword evidence="7" id="KW-1185">Reference proteome</keyword>
<comment type="subcellular location">
    <subcellularLocation>
        <location evidence="1">Nucleus</location>
    </subcellularLocation>
</comment>
<dbReference type="Proteomes" id="UP000696573">
    <property type="component" value="Unassembled WGS sequence"/>
</dbReference>
<evidence type="ECO:0000313" key="4">
    <source>
        <dbReference type="EMBL" id="CAH0019967.1"/>
    </source>
</evidence>
<dbReference type="Pfam" id="PF11951">
    <property type="entry name" value="Fungal_trans_2"/>
    <property type="match status" value="1"/>
</dbReference>
<evidence type="ECO:0000256" key="1">
    <source>
        <dbReference type="ARBA" id="ARBA00004123"/>
    </source>
</evidence>
<evidence type="ECO:0000313" key="5">
    <source>
        <dbReference type="EMBL" id="CAH0019968.1"/>
    </source>
</evidence>
<dbReference type="AlphaFoldDB" id="A0A9N9VAX3"/>
<sequence>MSVEDDSPPGWRRARSNDWASNPKYIELQEELRSGFSTITSGITSWASSPTAAPGGLSNSRPRVQSVDQGYDFTRVAIPKSRLCMYLSHWHTECAPLLDKFDEAQHFGVHLPVAARKSPALFYALLAFSARHYERTSCPGDIDDTLELYQESIRLLVPALQTGDDNVLGTACILACLELMSNGSHDWRRHAQGCASLFLRFNVNGFSTGLQQAIFWCYARMDLCGAIMSYGANSTVLPLDYWVPAAGFGVVSQDDYVRTLFAHRGSESPDMYANWVVYLCAQACDFLHRQTQYLEMGRLDDRDREPFDKQWVWLWEELQHWYLHRPPAIHPIYECSPTGSECFPEILFTHWAAISSTQLYHTACLILIDTRVDACVPDFPPSSGQPFTIARWHARRICGISTANPHTASLVNAVQPLYVAGRLMTHPKEHLAVARLLKHVETTTGWSAIWRLADLEREWGYEPGEIS</sequence>
<dbReference type="GO" id="GO:0045944">
    <property type="term" value="P:positive regulation of transcription by RNA polymerase II"/>
    <property type="evidence" value="ECO:0007669"/>
    <property type="project" value="TreeGrafter"/>
</dbReference>
<gene>
    <name evidence="6" type="ORF">CRHIZ90672A_00018922</name>
    <name evidence="5" type="ORF">CRHIZ90672A_00019125</name>
    <name evidence="3" type="ORF">CRHIZ90672A_00019160</name>
    <name evidence="4" type="ORF">CRHIZ90672A_00019162</name>
</gene>
<evidence type="ECO:0000313" key="3">
    <source>
        <dbReference type="EMBL" id="CAH0019965.1"/>
    </source>
</evidence>
<proteinExistence type="predicted"/>